<name>A0AAU7VQ83_9FIRM</name>
<dbReference type="InterPro" id="IPR040982">
    <property type="entry name" value="DNA_pol3_finger"/>
</dbReference>
<keyword evidence="5 13" id="KW-0548">Nucleotidyltransferase</keyword>
<keyword evidence="4 13" id="KW-0808">Transferase</keyword>
<dbReference type="NCBIfam" id="TIGR00573">
    <property type="entry name" value="dnaq"/>
    <property type="match status" value="1"/>
</dbReference>
<dbReference type="NCBIfam" id="TIGR01405">
    <property type="entry name" value="polC_Gram_pos"/>
    <property type="match status" value="1"/>
</dbReference>
<comment type="subcellular location">
    <subcellularLocation>
        <location evidence="2 13">Cytoplasm</location>
    </subcellularLocation>
</comment>
<dbReference type="Pfam" id="PF07733">
    <property type="entry name" value="DNA_pol3_alpha"/>
    <property type="match status" value="1"/>
</dbReference>
<dbReference type="InterPro" id="IPR006054">
    <property type="entry name" value="DnaQ"/>
</dbReference>
<evidence type="ECO:0000256" key="9">
    <source>
        <dbReference type="ARBA" id="ARBA00022839"/>
    </source>
</evidence>
<keyword evidence="7 13" id="KW-0540">Nuclease</keyword>
<dbReference type="InterPro" id="IPR006308">
    <property type="entry name" value="Pol_III_a_PolC-type_gram_pos"/>
</dbReference>
<dbReference type="InterPro" id="IPR036397">
    <property type="entry name" value="RNaseH_sf"/>
</dbReference>
<keyword evidence="6 13" id="KW-0235">DNA replication</keyword>
<keyword evidence="3 13" id="KW-0963">Cytoplasm</keyword>
<dbReference type="InterPro" id="IPR004805">
    <property type="entry name" value="DnaE2/DnaE/PolC"/>
</dbReference>
<evidence type="ECO:0000256" key="6">
    <source>
        <dbReference type="ARBA" id="ARBA00022705"/>
    </source>
</evidence>
<evidence type="ECO:0000256" key="4">
    <source>
        <dbReference type="ARBA" id="ARBA00022679"/>
    </source>
</evidence>
<proteinExistence type="inferred from homology"/>
<dbReference type="GO" id="GO:0003887">
    <property type="term" value="F:DNA-directed DNA polymerase activity"/>
    <property type="evidence" value="ECO:0007669"/>
    <property type="project" value="UniProtKB-UniRule"/>
</dbReference>
<evidence type="ECO:0000259" key="14">
    <source>
        <dbReference type="SMART" id="SM00479"/>
    </source>
</evidence>
<evidence type="ECO:0000256" key="5">
    <source>
        <dbReference type="ARBA" id="ARBA00022695"/>
    </source>
</evidence>
<dbReference type="Gene3D" id="6.10.140.1510">
    <property type="match status" value="1"/>
</dbReference>
<reference evidence="16" key="2">
    <citation type="submission" date="2024-06" db="EMBL/GenBank/DDBJ databases">
        <authorList>
            <person name="Petrova K.O."/>
            <person name="Toshchakov S.V."/>
            <person name="Boltjanskaja Y.V."/>
            <person name="Kevbrin V."/>
        </authorList>
    </citation>
    <scope>NUCLEOTIDE SEQUENCE</scope>
    <source>
        <strain evidence="16">Z-910T</strain>
    </source>
</reference>
<dbReference type="FunFam" id="3.30.420.10:FF:000045">
    <property type="entry name" value="3'-5' exonuclease DinG"/>
    <property type="match status" value="1"/>
</dbReference>
<evidence type="ECO:0000256" key="10">
    <source>
        <dbReference type="ARBA" id="ARBA00022932"/>
    </source>
</evidence>
<dbReference type="Pfam" id="PF14579">
    <property type="entry name" value="HHH_6"/>
    <property type="match status" value="1"/>
</dbReference>
<feature type="domain" description="Exonuclease" evidence="14">
    <location>
        <begin position="398"/>
        <end position="563"/>
    </location>
</feature>
<evidence type="ECO:0000313" key="16">
    <source>
        <dbReference type="EMBL" id="XBX76260.1"/>
    </source>
</evidence>
<evidence type="ECO:0000256" key="2">
    <source>
        <dbReference type="ARBA" id="ARBA00004496"/>
    </source>
</evidence>
<dbReference type="Gene3D" id="1.10.150.700">
    <property type="entry name" value="PolC, middle finger domain"/>
    <property type="match status" value="1"/>
</dbReference>
<dbReference type="Gene3D" id="3.30.1900.20">
    <property type="match status" value="2"/>
</dbReference>
<dbReference type="InterPro" id="IPR012340">
    <property type="entry name" value="NA-bd_OB-fold"/>
</dbReference>
<protein>
    <recommendedName>
        <fullName evidence="13">DNA polymerase III PolC-type</fullName>
        <shortName evidence="13">PolIII</shortName>
        <ecNumber evidence="13">2.7.7.7</ecNumber>
    </recommendedName>
</protein>
<keyword evidence="8 13" id="KW-0378">Hydrolase</keyword>
<dbReference type="EC" id="2.7.7.7" evidence="13"/>
<comment type="similarity">
    <text evidence="13">Belongs to the DNA polymerase type-C family. PolC subfamily.</text>
</comment>
<dbReference type="CDD" id="cd06127">
    <property type="entry name" value="DEDDh"/>
    <property type="match status" value="1"/>
</dbReference>
<dbReference type="GO" id="GO:0008408">
    <property type="term" value="F:3'-5' exonuclease activity"/>
    <property type="evidence" value="ECO:0007669"/>
    <property type="project" value="UniProtKB-UniRule"/>
</dbReference>
<dbReference type="Pfam" id="PF01336">
    <property type="entry name" value="tRNA_anti-codon"/>
    <property type="match status" value="1"/>
</dbReference>
<dbReference type="InterPro" id="IPR012337">
    <property type="entry name" value="RNaseH-like_sf"/>
</dbReference>
<evidence type="ECO:0000256" key="12">
    <source>
        <dbReference type="ARBA" id="ARBA00049244"/>
    </source>
</evidence>
<dbReference type="CDD" id="cd07309">
    <property type="entry name" value="PHP"/>
    <property type="match status" value="1"/>
</dbReference>
<dbReference type="SMART" id="SM00479">
    <property type="entry name" value="EXOIII"/>
    <property type="match status" value="1"/>
</dbReference>
<dbReference type="Pfam" id="PF02811">
    <property type="entry name" value="PHP"/>
    <property type="match status" value="1"/>
</dbReference>
<dbReference type="RefSeq" id="WP_350344994.1">
    <property type="nucleotide sequence ID" value="NZ_CP158367.1"/>
</dbReference>
<evidence type="ECO:0000256" key="3">
    <source>
        <dbReference type="ARBA" id="ARBA00022490"/>
    </source>
</evidence>
<dbReference type="Gene3D" id="2.40.50.140">
    <property type="entry name" value="Nucleic acid-binding proteins"/>
    <property type="match status" value="1"/>
</dbReference>
<feature type="domain" description="Polymerase/histidinol phosphatase N-terminal" evidence="15">
    <location>
        <begin position="308"/>
        <end position="375"/>
    </location>
</feature>
<dbReference type="EMBL" id="CP158367">
    <property type="protein sequence ID" value="XBX76260.1"/>
    <property type="molecule type" value="Genomic_DNA"/>
</dbReference>
<comment type="function">
    <text evidence="11">DNA polymerase III is a complex, multichain enzyme responsible for most of the replicative synthesis in bacteria. This DNA polymerase also exhibits 3' to 5' exonuclease activity. The alpha chain is the DNA polymerase.</text>
</comment>
<dbReference type="InterPro" id="IPR044923">
    <property type="entry name" value="PolC_middle_finger_sf"/>
</dbReference>
<evidence type="ECO:0000256" key="7">
    <source>
        <dbReference type="ARBA" id="ARBA00022722"/>
    </source>
</evidence>
<evidence type="ECO:0000256" key="13">
    <source>
        <dbReference type="HAMAP-Rule" id="MF_00356"/>
    </source>
</evidence>
<comment type="function">
    <text evidence="1 13">Required for replicative DNA synthesis. This DNA polymerase also exhibits 3' to 5' exonuclease activity.</text>
</comment>
<organism evidence="16">
    <name type="scientific">Proteinivorax tanatarense</name>
    <dbReference type="NCBI Taxonomy" id="1260629"/>
    <lineage>
        <taxon>Bacteria</taxon>
        <taxon>Bacillati</taxon>
        <taxon>Bacillota</taxon>
        <taxon>Clostridia</taxon>
        <taxon>Eubacteriales</taxon>
        <taxon>Proteinivoracaceae</taxon>
        <taxon>Proteinivorax</taxon>
    </lineage>
</organism>
<dbReference type="SMART" id="SM00481">
    <property type="entry name" value="POLIIIAc"/>
    <property type="match status" value="1"/>
</dbReference>
<comment type="catalytic activity">
    <reaction evidence="12 13">
        <text>DNA(n) + a 2'-deoxyribonucleoside 5'-triphosphate = DNA(n+1) + diphosphate</text>
        <dbReference type="Rhea" id="RHEA:22508"/>
        <dbReference type="Rhea" id="RHEA-COMP:17339"/>
        <dbReference type="Rhea" id="RHEA-COMP:17340"/>
        <dbReference type="ChEBI" id="CHEBI:33019"/>
        <dbReference type="ChEBI" id="CHEBI:61560"/>
        <dbReference type="ChEBI" id="CHEBI:173112"/>
        <dbReference type="EC" id="2.7.7.7"/>
    </reaction>
</comment>
<dbReference type="InterPro" id="IPR013520">
    <property type="entry name" value="Ribonucl_H"/>
</dbReference>
<dbReference type="Pfam" id="PF00929">
    <property type="entry name" value="RNase_T"/>
    <property type="match status" value="1"/>
</dbReference>
<dbReference type="NCBIfam" id="NF001688">
    <property type="entry name" value="PRK00448.1"/>
    <property type="match status" value="1"/>
</dbReference>
<dbReference type="InterPro" id="IPR003141">
    <property type="entry name" value="Pol/His_phosphatase_N"/>
</dbReference>
<sequence length="1410" mass="159020">MEAKQISNKELKINKISVSAHHNRWVIFISEINYCEKSVINLKKQLNNLVPDVKIEFCIQKSLPSTTLLYLVKKNKEHILEKIENEYTTFKGSTQMWSLTVEGKVVKLSIPNKIHHFYALKNGLDKWLEKYFLKKIKAEARVLINLSEKKHDTKKVSNNHKEDEVTYIKSLEKKIKESKSISSQGTSPREGDVVIGKQITATPVDISTILEEDKNVCVAGLVFNVEVLEFRTGRTLLTIDITDNTDSITCKYFLEDGQQRPNLNKGDYIKVFGYVQTDKYTQELTFSPFSINRFQPVAKNDEAEKKRVELHSHTKMSTMDATVTVSELIKRASNWGHKAIAITDHGVVQSFPEAAEVSENLDIKIIYGVETYLVDDEKNDVFFGDTSMLNDKDYENCSFVVLDFETTGLNNKTDEIIEIGAVKVNNGEITDSFSSFVKPNKNIPPKITEITGITEENVKEAPSINDVLPKFIDFCKGAILVAHNAKFDLGFLDSACKKQEIDFKYLALDTLNLSRLLVLGVSDFKLKTLANHYDINLENHHRAEDDSKATAFLLLRLFKESKDLGFLTLKSLSLIPSEKKLKGKKTYHCIILAQNYEGLKNLYKLISLAHTKLFYKKPKLSKTLIKNLSNGLIIGSACEAGEIFQMFLNNEEENIIKETAQFYDYLEIQPVKNNQFLIEKDILSSKEQIESINKKIISLGKKLNKPVVATGDVHFLDNHDNIYREILMTGQGFSDADRQPPLYFKTTNEMLSDFSYLPKETQQEVVIENPGKIADMIEELKPIPDGLFTPKIDNADDEIKRMCKEKSEELYGKSVPEIVTKRLQKELGSIIKHGFGVIYYISHKLVTKSLSDGYLVGSRGSVGSSLVATFTDITEVNPLPPHYRCPNCKYSQFIEDGSVGTGIDLPDKDCPKCNTTFVKDGHDIPFEVFLGFDGDKVPDIDLNFSGEYQATAHKYTEELFGTGYVFKAGTISTIAEKTAFGFVKNYLSDKDLIKRNAETNRLVSGCSGIKRTTGQHPGGLMVVPNDKSIYDFCPIQHPADDKKSNTITTHFDYNAISSRLLKLDILGHDDPTVIKLLEDLTGVNAQKIPLDDPKTMSLFSSTKALGIDSKELGSEVGSMGIPEFGTSFVRQMLVDTKPTTLSELFRISGLSHGTDVWLNNAQDIVKNNIAPLSQVISTRDDIMTYLLHKGLEPSMAFKIMESVRKGKGLTDEFLSAMKNHNVPQWYIDSCKKIKYMFPKAHAVAYVMMAFRIAYFKVHHPIAFYCAYFSVRATDFDVTLVKEGLKGIKAKLKELKSLGNNMTAKEKSTLTMLEICLEMYLRGFEFLPVDIYKSHDNRFIIDDNNLLPPLVSVPSLGLNAAKTVLDARNNREFLSIEDMKKRTKLSKTVISTLKELGCLKDLPETNQLSLF</sequence>
<dbReference type="InterPro" id="IPR004365">
    <property type="entry name" value="NA-bd_OB_tRNA"/>
</dbReference>
<dbReference type="GO" id="GO:0003677">
    <property type="term" value="F:DNA binding"/>
    <property type="evidence" value="ECO:0007669"/>
    <property type="project" value="UniProtKB-UniRule"/>
</dbReference>
<evidence type="ECO:0000256" key="8">
    <source>
        <dbReference type="ARBA" id="ARBA00022801"/>
    </source>
</evidence>
<dbReference type="GO" id="GO:0006261">
    <property type="term" value="P:DNA-templated DNA replication"/>
    <property type="evidence" value="ECO:0007669"/>
    <property type="project" value="UniProtKB-UniRule"/>
</dbReference>
<reference evidence="16" key="1">
    <citation type="journal article" date="2013" name="Extremophiles">
        <title>Proteinivorax tanatarense gen. nov., sp. nov., an anaerobic, haloalkaliphilic, proteolytic bacterium isolated from a decaying algal bloom, and proposal of Proteinivoraceae fam. nov.</title>
        <authorList>
            <person name="Kevbrin V."/>
            <person name="Boltyanskaya Y."/>
            <person name="Zhilina T."/>
            <person name="Kolganova T."/>
            <person name="Lavrentjeva E."/>
            <person name="Kuznetsov B."/>
        </authorList>
    </citation>
    <scope>NUCLEOTIDE SEQUENCE</scope>
    <source>
        <strain evidence="16">Z-910T</strain>
    </source>
</reference>
<keyword evidence="9 13" id="KW-0269">Exonuclease</keyword>
<dbReference type="Gene3D" id="3.30.420.10">
    <property type="entry name" value="Ribonuclease H-like superfamily/Ribonuclease H"/>
    <property type="match status" value="1"/>
</dbReference>
<dbReference type="SUPFAM" id="SSF50249">
    <property type="entry name" value="Nucleic acid-binding proteins"/>
    <property type="match status" value="1"/>
</dbReference>
<evidence type="ECO:0000256" key="11">
    <source>
        <dbReference type="ARBA" id="ARBA00025611"/>
    </source>
</evidence>
<evidence type="ECO:0000259" key="15">
    <source>
        <dbReference type="SMART" id="SM00481"/>
    </source>
</evidence>
<dbReference type="Gene3D" id="3.20.20.140">
    <property type="entry name" value="Metal-dependent hydrolases"/>
    <property type="match status" value="2"/>
</dbReference>
<dbReference type="Gene3D" id="1.10.150.870">
    <property type="match status" value="1"/>
</dbReference>
<dbReference type="PANTHER" id="PTHR32294">
    <property type="entry name" value="DNA POLYMERASE III SUBUNIT ALPHA"/>
    <property type="match status" value="1"/>
</dbReference>
<accession>A0AAU7VQ83</accession>
<dbReference type="HAMAP" id="MF_00356">
    <property type="entry name" value="DNApol_PolC"/>
    <property type="match status" value="1"/>
</dbReference>
<gene>
    <name evidence="13" type="primary">polC</name>
    <name evidence="16" type="ORF">PRVXT_001443</name>
</gene>
<dbReference type="SUPFAM" id="SSF53098">
    <property type="entry name" value="Ribonuclease H-like"/>
    <property type="match status" value="1"/>
</dbReference>
<dbReference type="PANTHER" id="PTHR32294:SF5">
    <property type="entry name" value="DNA POLYMERASE III POLC-TYPE"/>
    <property type="match status" value="1"/>
</dbReference>
<dbReference type="InterPro" id="IPR029460">
    <property type="entry name" value="DNAPol_HHH"/>
</dbReference>
<dbReference type="InterPro" id="IPR011708">
    <property type="entry name" value="DNA_pol3_alpha_NTPase_dom"/>
</dbReference>
<dbReference type="CDD" id="cd07435">
    <property type="entry name" value="PHP_PolIIIA_POLC"/>
    <property type="match status" value="1"/>
</dbReference>
<dbReference type="InterPro" id="IPR004013">
    <property type="entry name" value="PHP_dom"/>
</dbReference>
<dbReference type="CDD" id="cd04484">
    <property type="entry name" value="polC_OBF"/>
    <property type="match status" value="1"/>
</dbReference>
<keyword evidence="10 13" id="KW-0239">DNA-directed DNA polymerase</keyword>
<dbReference type="GO" id="GO:0005737">
    <property type="term" value="C:cytoplasm"/>
    <property type="evidence" value="ECO:0007669"/>
    <property type="project" value="UniProtKB-SubCell"/>
</dbReference>
<dbReference type="Pfam" id="PF17657">
    <property type="entry name" value="DNA_pol3_finger"/>
    <property type="match status" value="1"/>
</dbReference>
<evidence type="ECO:0000256" key="1">
    <source>
        <dbReference type="ARBA" id="ARBA00003452"/>
    </source>
</evidence>